<gene>
    <name evidence="2" type="ORF">GCM10011531_03090</name>
</gene>
<dbReference type="PANTHER" id="PTHR36437:SF2">
    <property type="entry name" value="GLYOXALASE_BLEOMYCIN RESISTANCE PROTEIN_DIOXYGENASE"/>
    <property type="match status" value="1"/>
</dbReference>
<evidence type="ECO:0000313" key="3">
    <source>
        <dbReference type="Proteomes" id="UP000598120"/>
    </source>
</evidence>
<proteinExistence type="predicted"/>
<keyword evidence="3" id="KW-1185">Reference proteome</keyword>
<dbReference type="SUPFAM" id="SSF54593">
    <property type="entry name" value="Glyoxalase/Bleomycin resistance protein/Dihydroxybiphenyl dioxygenase"/>
    <property type="match status" value="1"/>
</dbReference>
<reference evidence="2 3" key="1">
    <citation type="journal article" date="2014" name="Int. J. Syst. Evol. Microbiol.">
        <title>Complete genome sequence of Corynebacterium casei LMG S-19264T (=DSM 44701T), isolated from a smear-ripened cheese.</title>
        <authorList>
            <consortium name="US DOE Joint Genome Institute (JGI-PGF)"/>
            <person name="Walter F."/>
            <person name="Albersmeier A."/>
            <person name="Kalinowski J."/>
            <person name="Ruckert C."/>
        </authorList>
    </citation>
    <scope>NUCLEOTIDE SEQUENCE [LARGE SCALE GENOMIC DNA]</scope>
    <source>
        <strain evidence="2 3">CGMCC 1.15295</strain>
    </source>
</reference>
<feature type="domain" description="VOC" evidence="1">
    <location>
        <begin position="4"/>
        <end position="128"/>
    </location>
</feature>
<comment type="caution">
    <text evidence="2">The sequence shown here is derived from an EMBL/GenBank/DDBJ whole genome shotgun (WGS) entry which is preliminary data.</text>
</comment>
<dbReference type="RefSeq" id="WP_188604576.1">
    <property type="nucleotide sequence ID" value="NZ_BMIC01000001.1"/>
</dbReference>
<protein>
    <recommendedName>
        <fullName evidence="1">VOC domain-containing protein</fullName>
    </recommendedName>
</protein>
<dbReference type="PANTHER" id="PTHR36437">
    <property type="entry name" value="GLYOXALASE/BLEOMYCIN RESISTANCE PROTEIN/DIOXYGENASE"/>
    <property type="match status" value="1"/>
</dbReference>
<dbReference type="InterPro" id="IPR037523">
    <property type="entry name" value="VOC_core"/>
</dbReference>
<dbReference type="AlphaFoldDB" id="A0A8J2TN81"/>
<dbReference type="EMBL" id="BMIC01000001">
    <property type="protein sequence ID" value="GFZ77167.1"/>
    <property type="molecule type" value="Genomic_DNA"/>
</dbReference>
<dbReference type="InterPro" id="IPR029068">
    <property type="entry name" value="Glyas_Bleomycin-R_OHBP_Dase"/>
</dbReference>
<evidence type="ECO:0000259" key="1">
    <source>
        <dbReference type="PROSITE" id="PS51819"/>
    </source>
</evidence>
<name>A0A8J2TN81_9FLAO</name>
<sequence>MEQQLAHISLLVNDYDEAISFYTQKLKFELVEDTKLSETKRWVIVKPKGTHGCSLLLAKAANEEQKSNIGNQSGGRVFLFLHTDNFERDYKNLINQDINIIRTPSIEAYGKVLVFADLYGNLWDLIEPKKS</sequence>
<dbReference type="InterPro" id="IPR004360">
    <property type="entry name" value="Glyas_Fos-R_dOase_dom"/>
</dbReference>
<dbReference type="Proteomes" id="UP000598120">
    <property type="component" value="Unassembled WGS sequence"/>
</dbReference>
<evidence type="ECO:0000313" key="2">
    <source>
        <dbReference type="EMBL" id="GFZ77167.1"/>
    </source>
</evidence>
<organism evidence="2 3">
    <name type="scientific">Aquaticitalea lipolytica</name>
    <dbReference type="NCBI Taxonomy" id="1247562"/>
    <lineage>
        <taxon>Bacteria</taxon>
        <taxon>Pseudomonadati</taxon>
        <taxon>Bacteroidota</taxon>
        <taxon>Flavobacteriia</taxon>
        <taxon>Flavobacteriales</taxon>
        <taxon>Flavobacteriaceae</taxon>
        <taxon>Aquaticitalea</taxon>
    </lineage>
</organism>
<dbReference type="Pfam" id="PF00903">
    <property type="entry name" value="Glyoxalase"/>
    <property type="match status" value="1"/>
</dbReference>
<dbReference type="PROSITE" id="PS51819">
    <property type="entry name" value="VOC"/>
    <property type="match status" value="1"/>
</dbReference>
<dbReference type="Gene3D" id="3.10.180.10">
    <property type="entry name" value="2,3-Dihydroxybiphenyl 1,2-Dioxygenase, domain 1"/>
    <property type="match status" value="1"/>
</dbReference>
<accession>A0A8J2TN81</accession>